<dbReference type="OMA" id="EIFEFMQ"/>
<evidence type="ECO:0000313" key="4">
    <source>
        <dbReference type="EMBL" id="PHT67988.1"/>
    </source>
</evidence>
<dbReference type="SMR" id="A0A1U8ELN9"/>
<feature type="region of interest" description="Disordered" evidence="2">
    <location>
        <begin position="238"/>
        <end position="286"/>
    </location>
</feature>
<accession>A0A1U8ELN9</accession>
<dbReference type="Proteomes" id="UP000222542">
    <property type="component" value="Unassembled WGS sequence"/>
</dbReference>
<proteinExistence type="predicted"/>
<keyword evidence="1" id="KW-0175">Coiled coil</keyword>
<feature type="region of interest" description="Disordered" evidence="2">
    <location>
        <begin position="168"/>
        <end position="204"/>
    </location>
</feature>
<evidence type="ECO:0000313" key="5">
    <source>
        <dbReference type="Proteomes" id="UP000222542"/>
    </source>
</evidence>
<protein>
    <recommendedName>
        <fullName evidence="3">AMP-activated protein kinase glycogen-binding domain-containing protein</fullName>
    </recommendedName>
</protein>
<dbReference type="AlphaFoldDB" id="A0A1U8ELN9"/>
<dbReference type="PANTHER" id="PTHR47434">
    <property type="entry name" value="PROTEIN PTST HOMOLOG 3, CHLOROPLASTIC"/>
    <property type="match status" value="1"/>
</dbReference>
<reference evidence="4 5" key="1">
    <citation type="journal article" date="2014" name="Nat. Genet.">
        <title>Genome sequence of the hot pepper provides insights into the evolution of pungency in Capsicum species.</title>
        <authorList>
            <person name="Kim S."/>
            <person name="Park M."/>
            <person name="Yeom S.I."/>
            <person name="Kim Y.M."/>
            <person name="Lee J.M."/>
            <person name="Lee H.A."/>
            <person name="Seo E."/>
            <person name="Choi J."/>
            <person name="Cheong K."/>
            <person name="Kim K.T."/>
            <person name="Jung K."/>
            <person name="Lee G.W."/>
            <person name="Oh S.K."/>
            <person name="Bae C."/>
            <person name="Kim S.B."/>
            <person name="Lee H.Y."/>
            <person name="Kim S.Y."/>
            <person name="Kim M.S."/>
            <person name="Kang B.C."/>
            <person name="Jo Y.D."/>
            <person name="Yang H.B."/>
            <person name="Jeong H.J."/>
            <person name="Kang W.H."/>
            <person name="Kwon J.K."/>
            <person name="Shin C."/>
            <person name="Lim J.Y."/>
            <person name="Park J.H."/>
            <person name="Huh J.H."/>
            <person name="Kim J.S."/>
            <person name="Kim B.D."/>
            <person name="Cohen O."/>
            <person name="Paran I."/>
            <person name="Suh M.C."/>
            <person name="Lee S.B."/>
            <person name="Kim Y.K."/>
            <person name="Shin Y."/>
            <person name="Noh S.J."/>
            <person name="Park J."/>
            <person name="Seo Y.S."/>
            <person name="Kwon S.Y."/>
            <person name="Kim H.A."/>
            <person name="Park J.M."/>
            <person name="Kim H.J."/>
            <person name="Choi S.B."/>
            <person name="Bosland P.W."/>
            <person name="Reeves G."/>
            <person name="Jo S.H."/>
            <person name="Lee B.W."/>
            <person name="Cho H.T."/>
            <person name="Choi H.S."/>
            <person name="Lee M.S."/>
            <person name="Yu Y."/>
            <person name="Do Choi Y."/>
            <person name="Park B.S."/>
            <person name="van Deynze A."/>
            <person name="Ashrafi H."/>
            <person name="Hill T."/>
            <person name="Kim W.T."/>
            <person name="Pai H.S."/>
            <person name="Ahn H.K."/>
            <person name="Yeam I."/>
            <person name="Giovannoni J.J."/>
            <person name="Rose J.K."/>
            <person name="Sorensen I."/>
            <person name="Lee S.J."/>
            <person name="Kim R.W."/>
            <person name="Choi I.Y."/>
            <person name="Choi B.S."/>
            <person name="Lim J.S."/>
            <person name="Lee Y.H."/>
            <person name="Choi D."/>
        </authorList>
    </citation>
    <scope>NUCLEOTIDE SEQUENCE [LARGE SCALE GENOMIC DNA]</scope>
    <source>
        <strain evidence="5">cv. CM334</strain>
    </source>
</reference>
<dbReference type="Pfam" id="PF16561">
    <property type="entry name" value="AMPK1_CBM"/>
    <property type="match status" value="1"/>
</dbReference>
<dbReference type="CDD" id="cd02859">
    <property type="entry name" value="E_set_AMPKbeta_like_N"/>
    <property type="match status" value="1"/>
</dbReference>
<dbReference type="PANTHER" id="PTHR47434:SF1">
    <property type="entry name" value="PROTEIN PTST HOMOLOG 2, CHLOROPLASTIC"/>
    <property type="match status" value="1"/>
</dbReference>
<evidence type="ECO:0000256" key="2">
    <source>
        <dbReference type="SAM" id="MobiDB-lite"/>
    </source>
</evidence>
<evidence type="ECO:0000259" key="3">
    <source>
        <dbReference type="Pfam" id="PF16561"/>
    </source>
</evidence>
<dbReference type="Gene3D" id="2.60.40.10">
    <property type="entry name" value="Immunoglobulins"/>
    <property type="match status" value="1"/>
</dbReference>
<feature type="region of interest" description="Disordered" evidence="2">
    <location>
        <begin position="320"/>
        <end position="339"/>
    </location>
</feature>
<dbReference type="OrthoDB" id="531008at2759"/>
<name>A0A1U8ELN9_CAPAN</name>
<dbReference type="InterPro" id="IPR032640">
    <property type="entry name" value="AMPK1_CBM"/>
</dbReference>
<dbReference type="GO" id="GO:0019252">
    <property type="term" value="P:starch biosynthetic process"/>
    <property type="evidence" value="ECO:0000318"/>
    <property type="project" value="GO_Central"/>
</dbReference>
<dbReference type="STRING" id="4072.A0A1U8ELN9"/>
<feature type="compositionally biased region" description="Polar residues" evidence="2">
    <location>
        <begin position="180"/>
        <end position="199"/>
    </location>
</feature>
<evidence type="ECO:0000256" key="1">
    <source>
        <dbReference type="SAM" id="Coils"/>
    </source>
</evidence>
<dbReference type="EMBL" id="AYRZ02000011">
    <property type="protein sequence ID" value="PHT67988.1"/>
    <property type="molecule type" value="Genomic_DNA"/>
</dbReference>
<comment type="caution">
    <text evidence="4">The sequence shown here is derived from an EMBL/GenBank/DDBJ whole genome shotgun (WGS) entry which is preliminary data.</text>
</comment>
<dbReference type="Gramene" id="PHT67988">
    <property type="protein sequence ID" value="PHT67988"/>
    <property type="gene ID" value="T459_27475"/>
</dbReference>
<feature type="coiled-coil region" evidence="1">
    <location>
        <begin position="394"/>
        <end position="428"/>
    </location>
</feature>
<sequence length="537" mass="60922">MAFLISTRTQFAKPHSLNFLSTPRDFFGLNSRRRLHFWRKNSDVFGKEMCSLKFLEPTKGKEICSLKFLELRKGKEENFVRCCCGEGSESEGDMILEAEILAFMEKSESPNAFPTRKDLENAGRVDLIEAIKKKGGWYSFGWESEEEPHIEAEEMDVDMEELRRRVEKYQESDSLRGNAGSRSDFSFGNEDSQPASSSGRSIEAAVEEERVIEGIDGILNRLEKERISSLRINTSKYGYGANRSSRDNIDNRSSGTTTTDRTDLGKNGTLTTCSPKKGGLSDSGGQLNHKYTPDMWRAWSTQRACPEGTEFEAGEIDFYERPNGGKTETSRDDVFTSKGNSYEAPERRIYDNHNDIQTRIQHLELELSSTLQSLGSKSQEFSSKEVLGRSPSDLQKLSDAREFQENDIINVQRRLRSIRAKLAILEGKMALALNDVEKLLAMKQKRIDGASKTLQFLRTTQIFWHNPASMVLLTGSFDGWTTQRKMEKLQTGVFSISLKLYPGSYEIKFIVDGKWKVDPLRPIVHSDGHENNLLIVT</sequence>
<organism evidence="4 5">
    <name type="scientific">Capsicum annuum</name>
    <name type="common">Capsicum pepper</name>
    <dbReference type="NCBI Taxonomy" id="4072"/>
    <lineage>
        <taxon>Eukaryota</taxon>
        <taxon>Viridiplantae</taxon>
        <taxon>Streptophyta</taxon>
        <taxon>Embryophyta</taxon>
        <taxon>Tracheophyta</taxon>
        <taxon>Spermatophyta</taxon>
        <taxon>Magnoliopsida</taxon>
        <taxon>eudicotyledons</taxon>
        <taxon>Gunneridae</taxon>
        <taxon>Pentapetalae</taxon>
        <taxon>asterids</taxon>
        <taxon>lamiids</taxon>
        <taxon>Solanales</taxon>
        <taxon>Solanaceae</taxon>
        <taxon>Solanoideae</taxon>
        <taxon>Capsiceae</taxon>
        <taxon>Capsicum</taxon>
    </lineage>
</organism>
<dbReference type="GO" id="GO:0009507">
    <property type="term" value="C:chloroplast"/>
    <property type="evidence" value="ECO:0000318"/>
    <property type="project" value="GO_Central"/>
</dbReference>
<dbReference type="InterPro" id="IPR014756">
    <property type="entry name" value="Ig_E-set"/>
</dbReference>
<dbReference type="SUPFAM" id="SSF81296">
    <property type="entry name" value="E set domains"/>
    <property type="match status" value="1"/>
</dbReference>
<keyword evidence="5" id="KW-1185">Reference proteome</keyword>
<gene>
    <name evidence="4" type="ORF">T459_27475</name>
</gene>
<feature type="domain" description="AMP-activated protein kinase glycogen-binding" evidence="3">
    <location>
        <begin position="460"/>
        <end position="536"/>
    </location>
</feature>
<dbReference type="InterPro" id="IPR013783">
    <property type="entry name" value="Ig-like_fold"/>
</dbReference>
<dbReference type="GO" id="GO:2001070">
    <property type="term" value="F:starch binding"/>
    <property type="evidence" value="ECO:0000318"/>
    <property type="project" value="GO_Central"/>
</dbReference>
<dbReference type="KEGG" id="cann:107847519"/>
<reference evidence="4 5" key="2">
    <citation type="journal article" date="2017" name="Genome Biol.">
        <title>New reference genome sequences of hot pepper reveal the massive evolution of plant disease-resistance genes by retroduplication.</title>
        <authorList>
            <person name="Kim S."/>
            <person name="Park J."/>
            <person name="Yeom S.I."/>
            <person name="Kim Y.M."/>
            <person name="Seo E."/>
            <person name="Kim K.T."/>
            <person name="Kim M.S."/>
            <person name="Lee J.M."/>
            <person name="Cheong K."/>
            <person name="Shin H.S."/>
            <person name="Kim S.B."/>
            <person name="Han K."/>
            <person name="Lee J."/>
            <person name="Park M."/>
            <person name="Lee H.A."/>
            <person name="Lee H.Y."/>
            <person name="Lee Y."/>
            <person name="Oh S."/>
            <person name="Lee J.H."/>
            <person name="Choi E."/>
            <person name="Choi E."/>
            <person name="Lee S.E."/>
            <person name="Jeon J."/>
            <person name="Kim H."/>
            <person name="Choi G."/>
            <person name="Song H."/>
            <person name="Lee J."/>
            <person name="Lee S.C."/>
            <person name="Kwon J.K."/>
            <person name="Lee H.Y."/>
            <person name="Koo N."/>
            <person name="Hong Y."/>
            <person name="Kim R.W."/>
            <person name="Kang W.H."/>
            <person name="Huh J.H."/>
            <person name="Kang B.C."/>
            <person name="Yang T.J."/>
            <person name="Lee Y.H."/>
            <person name="Bennetzen J.L."/>
            <person name="Choi D."/>
        </authorList>
    </citation>
    <scope>NUCLEOTIDE SEQUENCE [LARGE SCALE GENOMIC DNA]</scope>
    <source>
        <strain evidence="5">cv. CM334</strain>
    </source>
</reference>